<dbReference type="Proteomes" id="UP001642360">
    <property type="component" value="Unassembled WGS sequence"/>
</dbReference>
<keyword evidence="3" id="KW-1185">Reference proteome</keyword>
<feature type="non-terminal residue" evidence="2">
    <location>
        <position position="1"/>
    </location>
</feature>
<evidence type="ECO:0000313" key="3">
    <source>
        <dbReference type="Proteomes" id="UP001642360"/>
    </source>
</evidence>
<name>A0ABC8QPM5_9AQUA</name>
<evidence type="ECO:0000313" key="2">
    <source>
        <dbReference type="EMBL" id="CAK9134186.1"/>
    </source>
</evidence>
<protein>
    <submittedName>
        <fullName evidence="2">Uncharacterized protein</fullName>
    </submittedName>
</protein>
<evidence type="ECO:0000256" key="1">
    <source>
        <dbReference type="SAM" id="MobiDB-lite"/>
    </source>
</evidence>
<comment type="caution">
    <text evidence="2">The sequence shown here is derived from an EMBL/GenBank/DDBJ whole genome shotgun (WGS) entry which is preliminary data.</text>
</comment>
<accession>A0ABC8QPM5</accession>
<dbReference type="AlphaFoldDB" id="A0ABC8QPM5"/>
<gene>
    <name evidence="2" type="ORF">ILEXP_LOCUS1121</name>
</gene>
<reference evidence="2 3" key="1">
    <citation type="submission" date="2024-02" db="EMBL/GenBank/DDBJ databases">
        <authorList>
            <person name="Vignale AGUSTIN F."/>
            <person name="Sosa J E."/>
            <person name="Modenutti C."/>
        </authorList>
    </citation>
    <scope>NUCLEOTIDE SEQUENCE [LARGE SCALE GENOMIC DNA]</scope>
</reference>
<dbReference type="EMBL" id="CAUOFW020000337">
    <property type="protein sequence ID" value="CAK9134186.1"/>
    <property type="molecule type" value="Genomic_DNA"/>
</dbReference>
<organism evidence="2 3">
    <name type="scientific">Ilex paraguariensis</name>
    <name type="common">yerba mate</name>
    <dbReference type="NCBI Taxonomy" id="185542"/>
    <lineage>
        <taxon>Eukaryota</taxon>
        <taxon>Viridiplantae</taxon>
        <taxon>Streptophyta</taxon>
        <taxon>Embryophyta</taxon>
        <taxon>Tracheophyta</taxon>
        <taxon>Spermatophyta</taxon>
        <taxon>Magnoliopsida</taxon>
        <taxon>eudicotyledons</taxon>
        <taxon>Gunneridae</taxon>
        <taxon>Pentapetalae</taxon>
        <taxon>asterids</taxon>
        <taxon>campanulids</taxon>
        <taxon>Aquifoliales</taxon>
        <taxon>Aquifoliaceae</taxon>
        <taxon>Ilex</taxon>
    </lineage>
</organism>
<feature type="region of interest" description="Disordered" evidence="1">
    <location>
        <begin position="1"/>
        <end position="22"/>
    </location>
</feature>
<proteinExistence type="predicted"/>
<sequence length="102" mass="10996">HLPPSLKVSSPHNSPFPLARQSNSRANPLVEVQLSSCTSSLCFHESRSREKFGRSTIIMIDPNVATQHASDQVVDGSSLVNHVFQCNGISSSTSIPIPVDTL</sequence>